<evidence type="ECO:0008006" key="9">
    <source>
        <dbReference type="Google" id="ProtNLM"/>
    </source>
</evidence>
<accession>A0A0F9IV68</accession>
<keyword evidence="2" id="KW-0004">4Fe-4S</keyword>
<dbReference type="GO" id="GO:0003824">
    <property type="term" value="F:catalytic activity"/>
    <property type="evidence" value="ECO:0007669"/>
    <property type="project" value="InterPro"/>
</dbReference>
<gene>
    <name evidence="8" type="ORF">LCGC14_1832400</name>
</gene>
<keyword evidence="7" id="KW-0411">Iron-sulfur</keyword>
<dbReference type="SFLD" id="SFLDS00029">
    <property type="entry name" value="Radical_SAM"/>
    <property type="match status" value="1"/>
</dbReference>
<dbReference type="PANTHER" id="PTHR30538:SF0">
    <property type="entry name" value="L-LYSINE 2,3-AMINOMUTASE AQ_1632-RELATED"/>
    <property type="match status" value="1"/>
</dbReference>
<dbReference type="InterPro" id="IPR007197">
    <property type="entry name" value="rSAM"/>
</dbReference>
<evidence type="ECO:0000256" key="1">
    <source>
        <dbReference type="ARBA" id="ARBA00001933"/>
    </source>
</evidence>
<dbReference type="InterPro" id="IPR013785">
    <property type="entry name" value="Aldolase_TIM"/>
</dbReference>
<organism evidence="8">
    <name type="scientific">marine sediment metagenome</name>
    <dbReference type="NCBI Taxonomy" id="412755"/>
    <lineage>
        <taxon>unclassified sequences</taxon>
        <taxon>metagenomes</taxon>
        <taxon>ecological metagenomes</taxon>
    </lineage>
</organism>
<dbReference type="EMBL" id="LAZR01018117">
    <property type="protein sequence ID" value="KKL97645.1"/>
    <property type="molecule type" value="Genomic_DNA"/>
</dbReference>
<keyword evidence="4" id="KW-0479">Metal-binding</keyword>
<evidence type="ECO:0000256" key="3">
    <source>
        <dbReference type="ARBA" id="ARBA00022691"/>
    </source>
</evidence>
<keyword evidence="3" id="KW-0949">S-adenosyl-L-methionine</keyword>
<sequence length="454" mass="52315">MTLQESTWSETESPRIQTYTLANFRNLPQIQKLSEEHQFEMEVVGSVLPFKANNYVVEQLIDWNNIPNDPIFVLTFPQKEMLKPKHFEKMAGILKEGADKKQINETANEIRLQLNPHPAGQLELNVPTLKDGTKLYGMQHKYRETCLFFPSQSQTCHAYCSFCFRWPQFVGMDEMKFAMKESEQLVQYLIEHPEISDVLFTGGDPLIMKAKMFESYIDALLEADLPNLKTIRIGTKALAYWPYKFLTDDDADQTLQTFEKVTNKGLHLAIMAHYNHQIELSTNANTVAIKRVRETGAQIRTQSPLLAHINDDSDVWVKMWRQQVQLGCIPYYMFVVRDTGAQHYFGIPLVKAHEIFTNAYKRMSGLGRTVRGPSMSATPGKVQVDGIATINGKKVIVLKFLQGRNPEWVSKPFFAEYDENAIWLDDLKPAFEEKFFFEDELNQKYSGARKLEKS</sequence>
<dbReference type="AlphaFoldDB" id="A0A0F9IV68"/>
<dbReference type="InterPro" id="IPR058240">
    <property type="entry name" value="rSAM_sf"/>
</dbReference>
<dbReference type="PANTHER" id="PTHR30538">
    <property type="entry name" value="LYSINE 2,3-AMINOMUTASE-RELATED"/>
    <property type="match status" value="1"/>
</dbReference>
<reference evidence="8" key="1">
    <citation type="journal article" date="2015" name="Nature">
        <title>Complex archaea that bridge the gap between prokaryotes and eukaryotes.</title>
        <authorList>
            <person name="Spang A."/>
            <person name="Saw J.H."/>
            <person name="Jorgensen S.L."/>
            <person name="Zaremba-Niedzwiedzka K."/>
            <person name="Martijn J."/>
            <person name="Lind A.E."/>
            <person name="van Eijk R."/>
            <person name="Schleper C."/>
            <person name="Guy L."/>
            <person name="Ettema T.J."/>
        </authorList>
    </citation>
    <scope>NUCLEOTIDE SEQUENCE</scope>
</reference>
<dbReference type="InterPro" id="IPR003739">
    <property type="entry name" value="Lys_aminomutase/Glu_NH3_mut"/>
</dbReference>
<evidence type="ECO:0000256" key="7">
    <source>
        <dbReference type="ARBA" id="ARBA00023014"/>
    </source>
</evidence>
<dbReference type="GO" id="GO:0051539">
    <property type="term" value="F:4 iron, 4 sulfur cluster binding"/>
    <property type="evidence" value="ECO:0007669"/>
    <property type="project" value="UniProtKB-KW"/>
</dbReference>
<evidence type="ECO:0000256" key="6">
    <source>
        <dbReference type="ARBA" id="ARBA00023004"/>
    </source>
</evidence>
<comment type="cofactor">
    <cofactor evidence="1">
        <name>pyridoxal 5'-phosphate</name>
        <dbReference type="ChEBI" id="CHEBI:597326"/>
    </cofactor>
</comment>
<evidence type="ECO:0000256" key="2">
    <source>
        <dbReference type="ARBA" id="ARBA00022485"/>
    </source>
</evidence>
<dbReference type="SUPFAM" id="SSF102114">
    <property type="entry name" value="Radical SAM enzymes"/>
    <property type="match status" value="1"/>
</dbReference>
<proteinExistence type="predicted"/>
<name>A0A0F9IV68_9ZZZZ</name>
<comment type="caution">
    <text evidence="8">The sequence shown here is derived from an EMBL/GenBank/DDBJ whole genome shotgun (WGS) entry which is preliminary data.</text>
</comment>
<dbReference type="Gene3D" id="3.20.20.70">
    <property type="entry name" value="Aldolase class I"/>
    <property type="match status" value="1"/>
</dbReference>
<keyword evidence="6" id="KW-0408">Iron</keyword>
<keyword evidence="5" id="KW-0663">Pyridoxal phosphate</keyword>
<evidence type="ECO:0000313" key="8">
    <source>
        <dbReference type="EMBL" id="KKL97645.1"/>
    </source>
</evidence>
<evidence type="ECO:0000256" key="4">
    <source>
        <dbReference type="ARBA" id="ARBA00022723"/>
    </source>
</evidence>
<dbReference type="SFLD" id="SFLDG01070">
    <property type="entry name" value="PLP-dependent"/>
    <property type="match status" value="1"/>
</dbReference>
<protein>
    <recommendedName>
        <fullName evidence="9">Radical SAM core domain-containing protein</fullName>
    </recommendedName>
</protein>
<dbReference type="GO" id="GO:0046872">
    <property type="term" value="F:metal ion binding"/>
    <property type="evidence" value="ECO:0007669"/>
    <property type="project" value="UniProtKB-KW"/>
</dbReference>
<evidence type="ECO:0000256" key="5">
    <source>
        <dbReference type="ARBA" id="ARBA00022898"/>
    </source>
</evidence>